<dbReference type="Gene3D" id="2.60.120.890">
    <property type="entry name" value="BT2081, beta-jelly-roll domain"/>
    <property type="match status" value="1"/>
</dbReference>
<dbReference type="AlphaFoldDB" id="A0A0U4CQ77"/>
<keyword evidence="4" id="KW-1185">Reference proteome</keyword>
<feature type="signal peptide" evidence="1">
    <location>
        <begin position="1"/>
        <end position="25"/>
    </location>
</feature>
<evidence type="ECO:0000256" key="1">
    <source>
        <dbReference type="SAM" id="SignalP"/>
    </source>
</evidence>
<dbReference type="InterPro" id="IPR026444">
    <property type="entry name" value="Secre_tail"/>
</dbReference>
<evidence type="ECO:0000313" key="4">
    <source>
        <dbReference type="Proteomes" id="UP000059542"/>
    </source>
</evidence>
<dbReference type="EMBL" id="CP013909">
    <property type="protein sequence ID" value="ALW85582.1"/>
    <property type="molecule type" value="Genomic_DNA"/>
</dbReference>
<dbReference type="Proteomes" id="UP000059542">
    <property type="component" value="Chromosome"/>
</dbReference>
<name>A0A0U4CQ77_9BACT</name>
<dbReference type="Pfam" id="PF18962">
    <property type="entry name" value="Por_Secre_tail"/>
    <property type="match status" value="1"/>
</dbReference>
<dbReference type="InterPro" id="IPR038653">
    <property type="entry name" value="Put_CMD_sf"/>
</dbReference>
<sequence>MKTLLHAILAFAAGLCQLVAAPAQAQIFPNSSLDTWASRNGVEAPTNWQTTDDVVAAVLGTRIPTNTVTKTTTVQGGPFAAQLQTQSVLGQAIQGSIILGNSIHGGADLAGGLPFTARPTSIQFYYQLSGARALTDSAAMGVQLTRRVNGVAQVVAQAEYLFTATAATYTLVTLPLQYQSTLVPDSVSMVFLSGTAKTITAGTILRIDDIAFAGGATATRDAALAAALSVSPNPSPDGHYTLHATEQALLAGPLTVLDATGRVVRHEAAASPAATTRPLDLNDLARGLYTLQLYTSKGLITKKLVVQ</sequence>
<reference evidence="3 4" key="1">
    <citation type="submission" date="2015-12" db="EMBL/GenBank/DDBJ databases">
        <authorList>
            <person name="Shamseldin A."/>
            <person name="Moawad H."/>
            <person name="Abd El-Rahim W.M."/>
            <person name="Sadowsky M.J."/>
        </authorList>
    </citation>
    <scope>NUCLEOTIDE SEQUENCE [LARGE SCALE GENOMIC DNA]</scope>
    <source>
        <strain evidence="3 4">DG5B</strain>
    </source>
</reference>
<evidence type="ECO:0000259" key="2">
    <source>
        <dbReference type="Pfam" id="PF18962"/>
    </source>
</evidence>
<gene>
    <name evidence="3" type="ORF">AUC43_11055</name>
</gene>
<accession>A0A0U4CQ77</accession>
<organism evidence="3 4">
    <name type="scientific">Hymenobacter sedentarius</name>
    <dbReference type="NCBI Taxonomy" id="1411621"/>
    <lineage>
        <taxon>Bacteria</taxon>
        <taxon>Pseudomonadati</taxon>
        <taxon>Bacteroidota</taxon>
        <taxon>Cytophagia</taxon>
        <taxon>Cytophagales</taxon>
        <taxon>Hymenobacteraceae</taxon>
        <taxon>Hymenobacter</taxon>
    </lineage>
</organism>
<keyword evidence="1" id="KW-0732">Signal</keyword>
<proteinExistence type="predicted"/>
<dbReference type="OrthoDB" id="640949at2"/>
<dbReference type="STRING" id="1411621.AUC43_11055"/>
<feature type="domain" description="Secretion system C-terminal sorting" evidence="2">
    <location>
        <begin position="231"/>
        <end position="306"/>
    </location>
</feature>
<evidence type="ECO:0000313" key="3">
    <source>
        <dbReference type="EMBL" id="ALW85582.1"/>
    </source>
</evidence>
<dbReference type="RefSeq" id="WP_068193155.1">
    <property type="nucleotide sequence ID" value="NZ_CP013909.1"/>
</dbReference>
<protein>
    <recommendedName>
        <fullName evidence="2">Secretion system C-terminal sorting domain-containing protein</fullName>
    </recommendedName>
</protein>
<dbReference type="KEGG" id="hyg:AUC43_11055"/>
<feature type="chain" id="PRO_5006847958" description="Secretion system C-terminal sorting domain-containing protein" evidence="1">
    <location>
        <begin position="26"/>
        <end position="307"/>
    </location>
</feature>
<dbReference type="NCBIfam" id="TIGR04183">
    <property type="entry name" value="Por_Secre_tail"/>
    <property type="match status" value="1"/>
</dbReference>